<dbReference type="GO" id="GO:0005829">
    <property type="term" value="C:cytosol"/>
    <property type="evidence" value="ECO:0007669"/>
    <property type="project" value="TreeGrafter"/>
</dbReference>
<dbReference type="PROSITE" id="PS00437">
    <property type="entry name" value="CATALASE_1"/>
    <property type="match status" value="1"/>
</dbReference>
<evidence type="ECO:0000256" key="4">
    <source>
        <dbReference type="ARBA" id="ARBA00022559"/>
    </source>
</evidence>
<feature type="active site" evidence="10">
    <location>
        <position position="164"/>
    </location>
</feature>
<feature type="non-terminal residue" evidence="15">
    <location>
        <position position="740"/>
    </location>
</feature>
<evidence type="ECO:0000256" key="12">
    <source>
        <dbReference type="RuleBase" id="RU000498"/>
    </source>
</evidence>
<organism evidence="15 16">
    <name type="scientific">Aureobasidium melanogenum</name>
    <name type="common">Aureobasidium pullulans var. melanogenum</name>
    <dbReference type="NCBI Taxonomy" id="46634"/>
    <lineage>
        <taxon>Eukaryota</taxon>
        <taxon>Fungi</taxon>
        <taxon>Dikarya</taxon>
        <taxon>Ascomycota</taxon>
        <taxon>Pezizomycotina</taxon>
        <taxon>Dothideomycetes</taxon>
        <taxon>Dothideomycetidae</taxon>
        <taxon>Dothideales</taxon>
        <taxon>Saccotheciaceae</taxon>
        <taxon>Aureobasidium</taxon>
    </lineage>
</organism>
<dbReference type="InterPro" id="IPR024708">
    <property type="entry name" value="Catalase_AS"/>
</dbReference>
<comment type="similarity">
    <text evidence="2 12">Belongs to the catalase family.</text>
</comment>
<dbReference type="InterPro" id="IPR010582">
    <property type="entry name" value="Catalase_immune_responsive"/>
</dbReference>
<evidence type="ECO:0000313" key="16">
    <source>
        <dbReference type="Proteomes" id="UP000767238"/>
    </source>
</evidence>
<comment type="catalytic activity">
    <reaction evidence="12">
        <text>2 H2O2 = O2 + 2 H2O</text>
        <dbReference type="Rhea" id="RHEA:20309"/>
        <dbReference type="ChEBI" id="CHEBI:15377"/>
        <dbReference type="ChEBI" id="CHEBI:15379"/>
        <dbReference type="ChEBI" id="CHEBI:16240"/>
        <dbReference type="EC" id="1.11.1.6"/>
    </reaction>
</comment>
<dbReference type="PANTHER" id="PTHR42821">
    <property type="entry name" value="CATALASE"/>
    <property type="match status" value="1"/>
</dbReference>
<dbReference type="GO" id="GO:0020037">
    <property type="term" value="F:heme binding"/>
    <property type="evidence" value="ECO:0007669"/>
    <property type="project" value="InterPro"/>
</dbReference>
<evidence type="ECO:0000256" key="13">
    <source>
        <dbReference type="RuleBase" id="RU004142"/>
    </source>
</evidence>
<dbReference type="Gene3D" id="3.40.50.880">
    <property type="match status" value="1"/>
</dbReference>
<dbReference type="PROSITE" id="PS00438">
    <property type="entry name" value="CATALASE_2"/>
    <property type="match status" value="1"/>
</dbReference>
<dbReference type="Pfam" id="PF18011">
    <property type="entry name" value="Catalase_C"/>
    <property type="match status" value="1"/>
</dbReference>
<evidence type="ECO:0000256" key="11">
    <source>
        <dbReference type="PIRSR" id="PIRSR038927-2"/>
    </source>
</evidence>
<dbReference type="GO" id="GO:0046872">
    <property type="term" value="F:metal ion binding"/>
    <property type="evidence" value="ECO:0007669"/>
    <property type="project" value="UniProtKB-KW"/>
</dbReference>
<keyword evidence="7 12" id="KW-0560">Oxidoreductase</keyword>
<evidence type="ECO:0000256" key="1">
    <source>
        <dbReference type="ARBA" id="ARBA00001971"/>
    </source>
</evidence>
<comment type="caution">
    <text evidence="15">The sequence shown here is derived from an EMBL/GenBank/DDBJ whole genome shotgun (WGS) entry which is preliminary data.</text>
</comment>
<dbReference type="FunFam" id="1.20.1370.20:FF:000001">
    <property type="entry name" value="Catalase HPII"/>
    <property type="match status" value="1"/>
</dbReference>
<protein>
    <recommendedName>
        <fullName evidence="3 12">Catalase</fullName>
        <ecNumber evidence="3 12">1.11.1.6</ecNumber>
    </recommendedName>
</protein>
<evidence type="ECO:0000256" key="8">
    <source>
        <dbReference type="ARBA" id="ARBA00023004"/>
    </source>
</evidence>
<dbReference type="SMART" id="SM01060">
    <property type="entry name" value="Catalase"/>
    <property type="match status" value="1"/>
</dbReference>
<evidence type="ECO:0000256" key="9">
    <source>
        <dbReference type="ARBA" id="ARBA00023324"/>
    </source>
</evidence>
<dbReference type="AlphaFoldDB" id="A0A9P8KBY8"/>
<evidence type="ECO:0000313" key="15">
    <source>
        <dbReference type="EMBL" id="KAH0234586.1"/>
    </source>
</evidence>
<dbReference type="GO" id="GO:0042744">
    <property type="term" value="P:hydrogen peroxide catabolic process"/>
    <property type="evidence" value="ECO:0007669"/>
    <property type="project" value="UniProtKB-KW"/>
</dbReference>
<dbReference type="Pfam" id="PF06628">
    <property type="entry name" value="Catalase-rel"/>
    <property type="match status" value="1"/>
</dbReference>
<name>A0A9P8KBY8_AURME</name>
<dbReference type="CDD" id="cd03132">
    <property type="entry name" value="GATase1_catalase"/>
    <property type="match status" value="1"/>
</dbReference>
<evidence type="ECO:0000256" key="7">
    <source>
        <dbReference type="ARBA" id="ARBA00023002"/>
    </source>
</evidence>
<dbReference type="GO" id="GO:0004096">
    <property type="term" value="F:catalase activity"/>
    <property type="evidence" value="ECO:0007669"/>
    <property type="project" value="UniProtKB-EC"/>
</dbReference>
<dbReference type="FunFam" id="2.40.180.10:FF:000003">
    <property type="entry name" value="Catalase"/>
    <property type="match status" value="1"/>
</dbReference>
<comment type="function">
    <text evidence="13">Catalyzes the degradation of hydrogen peroxide (H(2)O(2)) generated by peroxisomal oxidases to water and oxygen, thereby protecting cells from the toxic effects of hydrogen peroxide.</text>
</comment>
<dbReference type="InterPro" id="IPR011614">
    <property type="entry name" value="Catalase_core"/>
</dbReference>
<dbReference type="Proteomes" id="UP000767238">
    <property type="component" value="Unassembled WGS sequence"/>
</dbReference>
<evidence type="ECO:0000256" key="6">
    <source>
        <dbReference type="ARBA" id="ARBA00022723"/>
    </source>
</evidence>
<dbReference type="GO" id="GO:0006979">
    <property type="term" value="P:response to oxidative stress"/>
    <property type="evidence" value="ECO:0007669"/>
    <property type="project" value="InterPro"/>
</dbReference>
<dbReference type="PANTHER" id="PTHR42821:SF1">
    <property type="entry name" value="CATALASE-B"/>
    <property type="match status" value="1"/>
</dbReference>
<keyword evidence="6 11" id="KW-0479">Metal-binding</keyword>
<feature type="active site" evidence="10">
    <location>
        <position position="91"/>
    </location>
</feature>
<evidence type="ECO:0000256" key="5">
    <source>
        <dbReference type="ARBA" id="ARBA00022617"/>
    </source>
</evidence>
<dbReference type="Gene3D" id="1.20.1370.20">
    <property type="match status" value="1"/>
</dbReference>
<evidence type="ECO:0000256" key="3">
    <source>
        <dbReference type="ARBA" id="ARBA00012314"/>
    </source>
</evidence>
<keyword evidence="5 12" id="KW-0349">Heme</keyword>
<dbReference type="Gene3D" id="2.40.180.10">
    <property type="entry name" value="Catalase core domain"/>
    <property type="match status" value="1"/>
</dbReference>
<dbReference type="InterPro" id="IPR002226">
    <property type="entry name" value="Catalase_haem_BS"/>
</dbReference>
<feature type="domain" description="Catalase core" evidence="14">
    <location>
        <begin position="41"/>
        <end position="431"/>
    </location>
</feature>
<dbReference type="InterPro" id="IPR029062">
    <property type="entry name" value="Class_I_gatase-like"/>
</dbReference>
<dbReference type="PROSITE" id="PS51402">
    <property type="entry name" value="CATALASE_3"/>
    <property type="match status" value="1"/>
</dbReference>
<keyword evidence="9 12" id="KW-0376">Hydrogen peroxide</keyword>
<dbReference type="EMBL" id="JAHFYH010000003">
    <property type="protein sequence ID" value="KAH0234586.1"/>
    <property type="molecule type" value="Genomic_DNA"/>
</dbReference>
<evidence type="ECO:0000256" key="10">
    <source>
        <dbReference type="PIRSR" id="PIRSR038927-1"/>
    </source>
</evidence>
<comment type="cofactor">
    <cofactor evidence="1 11">
        <name>heme</name>
        <dbReference type="ChEBI" id="CHEBI:30413"/>
    </cofactor>
</comment>
<dbReference type="InterPro" id="IPR018028">
    <property type="entry name" value="Catalase"/>
</dbReference>
<sequence length="740" mass="82452">MAPGIADTVKEAITGSPFENAKVAAMSGNMKNYMDSNNRITTDYGVKQTNTDDWLRVASGDKTGPALLEDHASREKIHRFDHERIPERVVHARGAGAFGTFKLFESASDVSSAGVLTDTSRTTPVFLRFSTVMGSRGSADTVRDVRGFAVKFYTEEGNWDIVGNDIPVFFIQDALKFPDVIHSGKPEPHNEIPQAQTAHNNFWDFQYLHSEATHMFLWAMSDRGIPRSYRMVQGFGVNTYKLINAKGESHLVKFHFTPHLGVHSLVWDEALKLAGQDPDFHRKDLWTAIEGGQYPKWDFGIQTIPESQADDFDFDPLDATKLWPEEDFPVRYIGELELNRNPDEYFPQTEQVAFCTGHLVPGIGFSDDPLLQGRNFSYSDTQLSRLGVNWQELPINKPMCPVMNQNRDGAMRHSITKGTVNYWPNRFEATKPATGEEGGYVDFPQKVVGMKTRLRSKKFAEHYNQAQMFYNSMSEHEKMHIMNALSFELDHCDDPVVYKRMVERLCEIDLDLARGVAEQVGADIPEEARRVNTGKRSKNLSQECFPPKNLTIATRMVAILIADGYDSVAYNAVKAALAAQGALPFTIAPRRTPIYAAGESKESGKGLVPDHNLEGQRSTMYDAIFIPGGADSIATLRKNGRALHYVREAFGHLKSIGATGEAVAFVKDACQLPGVTFSEGNDVVDSYGVVTASQTEVDGFKEAITLVKGAKDFTTAFSYAISQHKNYQRELDGLANMVAY</sequence>
<dbReference type="Pfam" id="PF00199">
    <property type="entry name" value="Catalase"/>
    <property type="match status" value="1"/>
</dbReference>
<dbReference type="InterPro" id="IPR043156">
    <property type="entry name" value="Catalase_clade2_helical"/>
</dbReference>
<dbReference type="SUPFAM" id="SSF56634">
    <property type="entry name" value="Heme-dependent catalase-like"/>
    <property type="match status" value="1"/>
</dbReference>
<accession>A0A9P8KBY8</accession>
<dbReference type="PIRSF" id="PIRSF038927">
    <property type="entry name" value="Catalase_clade2"/>
    <property type="match status" value="1"/>
</dbReference>
<keyword evidence="4 12" id="KW-0575">Peroxidase</keyword>
<dbReference type="InterPro" id="IPR041399">
    <property type="entry name" value="Catalase_large_C"/>
</dbReference>
<gene>
    <name evidence="15" type="ORF">KCV03_g901</name>
</gene>
<dbReference type="InterPro" id="IPR024712">
    <property type="entry name" value="Catalase_clade2"/>
</dbReference>
<evidence type="ECO:0000256" key="2">
    <source>
        <dbReference type="ARBA" id="ARBA00005329"/>
    </source>
</evidence>
<reference evidence="15" key="1">
    <citation type="journal article" date="2021" name="J Fungi (Basel)">
        <title>Virulence traits and population genomics of the black yeast Aureobasidium melanogenum.</title>
        <authorList>
            <person name="Cernosa A."/>
            <person name="Sun X."/>
            <person name="Gostincar C."/>
            <person name="Fang C."/>
            <person name="Gunde-Cimerman N."/>
            <person name="Song Z."/>
        </authorList>
    </citation>
    <scope>NUCLEOTIDE SEQUENCE</scope>
    <source>
        <strain evidence="15">EXF-8016</strain>
    </source>
</reference>
<dbReference type="PRINTS" id="PR00067">
    <property type="entry name" value="CATALASE"/>
</dbReference>
<keyword evidence="8 11" id="KW-0408">Iron</keyword>
<feature type="binding site" description="axial binding residue" evidence="11">
    <location>
        <position position="378"/>
    </location>
    <ligand>
        <name>heme</name>
        <dbReference type="ChEBI" id="CHEBI:30413"/>
    </ligand>
    <ligandPart>
        <name>Fe</name>
        <dbReference type="ChEBI" id="CHEBI:18248"/>
    </ligandPart>
</feature>
<dbReference type="SUPFAM" id="SSF52317">
    <property type="entry name" value="Class I glutamine amidotransferase-like"/>
    <property type="match status" value="1"/>
</dbReference>
<dbReference type="InterPro" id="IPR020835">
    <property type="entry name" value="Catalase_sf"/>
</dbReference>
<proteinExistence type="inferred from homology"/>
<dbReference type="EC" id="1.11.1.6" evidence="3 12"/>
<evidence type="ECO:0000259" key="14">
    <source>
        <dbReference type="SMART" id="SM01060"/>
    </source>
</evidence>
<dbReference type="OrthoDB" id="6880011at2759"/>
<reference evidence="15" key="2">
    <citation type="submission" date="2021-08" db="EMBL/GenBank/DDBJ databases">
        <authorList>
            <person name="Gostincar C."/>
            <person name="Sun X."/>
            <person name="Song Z."/>
            <person name="Gunde-Cimerman N."/>
        </authorList>
    </citation>
    <scope>NUCLEOTIDE SEQUENCE</scope>
    <source>
        <strain evidence="15">EXF-8016</strain>
    </source>
</reference>